<dbReference type="EMBL" id="BJZT01000043">
    <property type="protein sequence ID" value="GEP01459.1"/>
    <property type="molecule type" value="Genomic_DNA"/>
</dbReference>
<proteinExistence type="predicted"/>
<organism evidence="1 2">
    <name type="scientific">Methylobacterium haplocladii</name>
    <dbReference type="NCBI Taxonomy" id="1176176"/>
    <lineage>
        <taxon>Bacteria</taxon>
        <taxon>Pseudomonadati</taxon>
        <taxon>Pseudomonadota</taxon>
        <taxon>Alphaproteobacteria</taxon>
        <taxon>Hyphomicrobiales</taxon>
        <taxon>Methylobacteriaceae</taxon>
        <taxon>Methylobacterium</taxon>
    </lineage>
</organism>
<reference evidence="1 2" key="1">
    <citation type="submission" date="2019-07" db="EMBL/GenBank/DDBJ databases">
        <title>Whole genome shotgun sequence of Methylobacterium haplocladii NBRC 107714.</title>
        <authorList>
            <person name="Hosoyama A."/>
            <person name="Uohara A."/>
            <person name="Ohji S."/>
            <person name="Ichikawa N."/>
        </authorList>
    </citation>
    <scope>NUCLEOTIDE SEQUENCE [LARGE SCALE GENOMIC DNA]</scope>
    <source>
        <strain evidence="1 2">NBRC 107714</strain>
    </source>
</reference>
<evidence type="ECO:0000313" key="1">
    <source>
        <dbReference type="EMBL" id="GEP01459.1"/>
    </source>
</evidence>
<evidence type="ECO:0000313" key="2">
    <source>
        <dbReference type="Proteomes" id="UP000321258"/>
    </source>
</evidence>
<keyword evidence="2" id="KW-1185">Reference proteome</keyword>
<dbReference type="Proteomes" id="UP000321258">
    <property type="component" value="Unassembled WGS sequence"/>
</dbReference>
<protein>
    <submittedName>
        <fullName evidence="1">Uncharacterized protein</fullName>
    </submittedName>
</protein>
<comment type="caution">
    <text evidence="1">The sequence shown here is derived from an EMBL/GenBank/DDBJ whole genome shotgun (WGS) entry which is preliminary data.</text>
</comment>
<sequence length="315" mass="36050">MVTDTTGLNTYEIVQHIRCETRYAARGFVFKQFDLYDDVPAYGTMTGAELTRRLYTKDPATGKYFMYLYELDWKKLNPGIRRTLNFFSRTSFSYDFTLDNTEVNNHGAGLDFVGNSFGQQDKVPLTFKDEKTREVERNFRIFDNFEDFIKSEKFHKYCESFQPYEPNWHYPIAGTTRIQELVKTFLDLNKSGNLTGSKEKPLIPTVADTVTFTTKVTANINPGIALNPVVSRLTPTFLQFTNENNRTDLHKVIILLSLEPSKGGFVTARANQIARIGRASNNVDILASQELNQQRDYSTQNSIIAIPRALNRISP</sequence>
<gene>
    <name evidence="1" type="ORF">MHA02_38460</name>
</gene>
<name>A0A512IV04_9HYPH</name>
<accession>A0A512IV04</accession>
<dbReference type="AlphaFoldDB" id="A0A512IV04"/>